<dbReference type="OrthoDB" id="4548523at2"/>
<dbReference type="AlphaFoldDB" id="A0A437PCK7"/>
<dbReference type="EMBL" id="RZYA01000016">
    <property type="protein sequence ID" value="RVU20012.1"/>
    <property type="molecule type" value="Genomic_DNA"/>
</dbReference>
<keyword evidence="2" id="KW-1185">Reference proteome</keyword>
<dbReference type="SUPFAM" id="SSF109854">
    <property type="entry name" value="DinB/YfiT-like putative metalloenzymes"/>
    <property type="match status" value="1"/>
</dbReference>
<gene>
    <name evidence="1" type="ORF">EOT10_28870</name>
</gene>
<proteinExistence type="predicted"/>
<dbReference type="Gene3D" id="1.20.120.450">
    <property type="entry name" value="dinb family like domain"/>
    <property type="match status" value="1"/>
</dbReference>
<dbReference type="Pfam" id="PF04978">
    <property type="entry name" value="MST"/>
    <property type="match status" value="1"/>
</dbReference>
<sequence length="185" mass="20231">MAVNDLNTHKRAGAPTVADERADLLEALAQHRQFLRFTTRDLTDEQAALRTTVSELCLGGIIKHVTKVERNWIDFILDGPSAMPDFTALTEDEWASRADGFRLLPGETLAGVLADYAEVAARTEEVITSLPDLNATQPLPSAPWFEPGARWSARRVLLTVMAETAQHAGHADIIREALDGAKTMG</sequence>
<accession>A0A437PCK7</accession>
<organism evidence="1 2">
    <name type="scientific">Streptomyces antnestii</name>
    <dbReference type="NCBI Taxonomy" id="2494256"/>
    <lineage>
        <taxon>Bacteria</taxon>
        <taxon>Bacillati</taxon>
        <taxon>Actinomycetota</taxon>
        <taxon>Actinomycetes</taxon>
        <taxon>Kitasatosporales</taxon>
        <taxon>Streptomycetaceae</taxon>
        <taxon>Streptomyces</taxon>
    </lineage>
</organism>
<evidence type="ECO:0000313" key="1">
    <source>
        <dbReference type="EMBL" id="RVU20012.1"/>
    </source>
</evidence>
<dbReference type="RefSeq" id="WP_127831266.1">
    <property type="nucleotide sequence ID" value="NZ_RZYA01000016.1"/>
</dbReference>
<dbReference type="Proteomes" id="UP000283128">
    <property type="component" value="Unassembled WGS sequence"/>
</dbReference>
<dbReference type="InterPro" id="IPR007061">
    <property type="entry name" value="MST-like"/>
</dbReference>
<name>A0A437PCK7_9ACTN</name>
<comment type="caution">
    <text evidence="1">The sequence shown here is derived from an EMBL/GenBank/DDBJ whole genome shotgun (WGS) entry which is preliminary data.</text>
</comment>
<evidence type="ECO:0000313" key="2">
    <source>
        <dbReference type="Proteomes" id="UP000283128"/>
    </source>
</evidence>
<dbReference type="InterPro" id="IPR034660">
    <property type="entry name" value="DinB/YfiT-like"/>
</dbReference>
<reference evidence="1 2" key="1">
    <citation type="submission" date="2019-01" db="EMBL/GenBank/DDBJ databases">
        <title>Genome sequences of Streptomyces and Rhizobium isolates collected from root and soil.</title>
        <authorList>
            <person name="Chhettri S."/>
            <person name="Sevigny J.L."/>
            <person name="Sen A."/>
            <person name="Ennis N."/>
            <person name="Tisa L."/>
        </authorList>
    </citation>
    <scope>NUCLEOTIDE SEQUENCE [LARGE SCALE GENOMIC DNA]</scope>
    <source>
        <strain evidence="1 2">San01</strain>
    </source>
</reference>
<protein>
    <submittedName>
        <fullName evidence="1">DinB family protein</fullName>
    </submittedName>
</protein>